<dbReference type="SMART" id="SM00131">
    <property type="entry name" value="KU"/>
    <property type="match status" value="1"/>
</dbReference>
<dbReference type="EMBL" id="JBJQND010000010">
    <property type="protein sequence ID" value="KAL3864762.1"/>
    <property type="molecule type" value="Genomic_DNA"/>
</dbReference>
<feature type="domain" description="BPTI/Kunitz inhibitor" evidence="3">
    <location>
        <begin position="126"/>
        <end position="176"/>
    </location>
</feature>
<evidence type="ECO:0000259" key="3">
    <source>
        <dbReference type="PROSITE" id="PS50279"/>
    </source>
</evidence>
<gene>
    <name evidence="5" type="ORF">ACJMK2_006418</name>
</gene>
<dbReference type="Pfam" id="PF00014">
    <property type="entry name" value="Kunitz_BPTI"/>
    <property type="match status" value="1"/>
</dbReference>
<dbReference type="PROSITE" id="PS51390">
    <property type="entry name" value="WAP"/>
    <property type="match status" value="2"/>
</dbReference>
<dbReference type="PROSITE" id="PS00280">
    <property type="entry name" value="BPTI_KUNITZ_1"/>
    <property type="match status" value="1"/>
</dbReference>
<proteinExistence type="predicted"/>
<sequence length="182" mass="21114">MLWKSSVIVVSLLWILFITIHAQERWNDRRKGDKRGRCPKPGHGLCADLCSYDTDCPRREKCCYNGCGHECVDPYSEVIKPGRCPKIGYGTCSDRCSSDRDCPGREKCCAYRCKHICIAPEIEDVCHLPKEVGNCYSKKKRYYFNVNSKRCRYFYYTGCGGNENNFSSLKSCQQQCERNKYY</sequence>
<dbReference type="CDD" id="cd00199">
    <property type="entry name" value="WAP"/>
    <property type="match status" value="1"/>
</dbReference>
<dbReference type="InterPro" id="IPR051388">
    <property type="entry name" value="Serpin_venom_toxin"/>
</dbReference>
<organism evidence="5 6">
    <name type="scientific">Sinanodonta woodiana</name>
    <name type="common">Chinese pond mussel</name>
    <name type="synonym">Anodonta woodiana</name>
    <dbReference type="NCBI Taxonomy" id="1069815"/>
    <lineage>
        <taxon>Eukaryota</taxon>
        <taxon>Metazoa</taxon>
        <taxon>Spiralia</taxon>
        <taxon>Lophotrochozoa</taxon>
        <taxon>Mollusca</taxon>
        <taxon>Bivalvia</taxon>
        <taxon>Autobranchia</taxon>
        <taxon>Heteroconchia</taxon>
        <taxon>Palaeoheterodonta</taxon>
        <taxon>Unionida</taxon>
        <taxon>Unionoidea</taxon>
        <taxon>Unionidae</taxon>
        <taxon>Unioninae</taxon>
        <taxon>Sinanodonta</taxon>
    </lineage>
</organism>
<feature type="chain" id="PRO_5044745610" evidence="2">
    <location>
        <begin position="23"/>
        <end position="182"/>
    </location>
</feature>
<dbReference type="Gene3D" id="4.10.410.10">
    <property type="entry name" value="Pancreatic trypsin inhibitor Kunitz domain"/>
    <property type="match status" value="1"/>
</dbReference>
<name>A0ABD3VT92_SINWO</name>
<accession>A0ABD3VT92</accession>
<dbReference type="SUPFAM" id="SSF57256">
    <property type="entry name" value="Elafin-like"/>
    <property type="match status" value="2"/>
</dbReference>
<dbReference type="PRINTS" id="PR00759">
    <property type="entry name" value="BASICPTASE"/>
</dbReference>
<keyword evidence="1" id="KW-1015">Disulfide bond</keyword>
<reference evidence="5 6" key="1">
    <citation type="submission" date="2024-11" db="EMBL/GenBank/DDBJ databases">
        <title>Chromosome-level genome assembly of the freshwater bivalve Anodonta woodiana.</title>
        <authorList>
            <person name="Chen X."/>
        </authorList>
    </citation>
    <scope>NUCLEOTIDE SEQUENCE [LARGE SCALE GENOMIC DNA]</scope>
    <source>
        <strain evidence="5">MN2024</strain>
        <tissue evidence="5">Gills</tissue>
    </source>
</reference>
<dbReference type="InterPro" id="IPR008197">
    <property type="entry name" value="WAP_dom"/>
</dbReference>
<keyword evidence="2" id="KW-0732">Signal</keyword>
<dbReference type="InterPro" id="IPR020901">
    <property type="entry name" value="Prtase_inh_Kunz-CS"/>
</dbReference>
<evidence type="ECO:0000313" key="6">
    <source>
        <dbReference type="Proteomes" id="UP001634394"/>
    </source>
</evidence>
<evidence type="ECO:0000256" key="2">
    <source>
        <dbReference type="SAM" id="SignalP"/>
    </source>
</evidence>
<dbReference type="InterPro" id="IPR036880">
    <property type="entry name" value="Kunitz_BPTI_sf"/>
</dbReference>
<dbReference type="CDD" id="cd00109">
    <property type="entry name" value="Kunitz-type"/>
    <property type="match status" value="1"/>
</dbReference>
<comment type="caution">
    <text evidence="5">The sequence shown here is derived from an EMBL/GenBank/DDBJ whole genome shotgun (WGS) entry which is preliminary data.</text>
</comment>
<dbReference type="PANTHER" id="PTHR46751">
    <property type="entry name" value="EPPIN"/>
    <property type="match status" value="1"/>
</dbReference>
<dbReference type="InterPro" id="IPR002223">
    <property type="entry name" value="Kunitz_BPTI"/>
</dbReference>
<feature type="domain" description="WAP" evidence="4">
    <location>
        <begin position="31"/>
        <end position="75"/>
    </location>
</feature>
<dbReference type="Proteomes" id="UP001634394">
    <property type="component" value="Unassembled WGS sequence"/>
</dbReference>
<dbReference type="AlphaFoldDB" id="A0ABD3VT92"/>
<dbReference type="PROSITE" id="PS50279">
    <property type="entry name" value="BPTI_KUNITZ_2"/>
    <property type="match status" value="1"/>
</dbReference>
<protein>
    <submittedName>
        <fullName evidence="5">Uncharacterized protein</fullName>
    </submittedName>
</protein>
<dbReference type="InterPro" id="IPR036645">
    <property type="entry name" value="Elafin-like_sf"/>
</dbReference>
<evidence type="ECO:0000259" key="4">
    <source>
        <dbReference type="PROSITE" id="PS51390"/>
    </source>
</evidence>
<evidence type="ECO:0000313" key="5">
    <source>
        <dbReference type="EMBL" id="KAL3864762.1"/>
    </source>
</evidence>
<feature type="domain" description="WAP" evidence="4">
    <location>
        <begin position="77"/>
        <end position="121"/>
    </location>
</feature>
<evidence type="ECO:0000256" key="1">
    <source>
        <dbReference type="ARBA" id="ARBA00023157"/>
    </source>
</evidence>
<dbReference type="PANTHER" id="PTHR46751:SF1">
    <property type="entry name" value="WAP FOUR-DISULFIDE CORE DOMAIN PROTEIN 6A"/>
    <property type="match status" value="1"/>
</dbReference>
<dbReference type="PRINTS" id="PR00003">
    <property type="entry name" value="4DISULPHCORE"/>
</dbReference>
<feature type="signal peptide" evidence="2">
    <location>
        <begin position="1"/>
        <end position="22"/>
    </location>
</feature>
<dbReference type="Gene3D" id="4.10.75.10">
    <property type="entry name" value="Elafin-like"/>
    <property type="match status" value="2"/>
</dbReference>
<dbReference type="SMART" id="SM00217">
    <property type="entry name" value="WAP"/>
    <property type="match status" value="2"/>
</dbReference>
<keyword evidence="6" id="KW-1185">Reference proteome</keyword>
<dbReference type="SUPFAM" id="SSF57362">
    <property type="entry name" value="BPTI-like"/>
    <property type="match status" value="1"/>
</dbReference>
<dbReference type="Pfam" id="PF00095">
    <property type="entry name" value="WAP"/>
    <property type="match status" value="2"/>
</dbReference>